<reference evidence="6" key="1">
    <citation type="submission" date="2021-01" db="EMBL/GenBank/DDBJ databases">
        <title>Caligus Genome Assembly.</title>
        <authorList>
            <person name="Gallardo-Escarate C."/>
        </authorList>
    </citation>
    <scope>NUCLEOTIDE SEQUENCE [LARGE SCALE GENOMIC DNA]</scope>
</reference>
<organism evidence="5 6">
    <name type="scientific">Caligus rogercresseyi</name>
    <name type="common">Sea louse</name>
    <dbReference type="NCBI Taxonomy" id="217165"/>
    <lineage>
        <taxon>Eukaryota</taxon>
        <taxon>Metazoa</taxon>
        <taxon>Ecdysozoa</taxon>
        <taxon>Arthropoda</taxon>
        <taxon>Crustacea</taxon>
        <taxon>Multicrustacea</taxon>
        <taxon>Hexanauplia</taxon>
        <taxon>Copepoda</taxon>
        <taxon>Siphonostomatoida</taxon>
        <taxon>Caligidae</taxon>
        <taxon>Caligus</taxon>
    </lineage>
</organism>
<gene>
    <name evidence="5" type="ORF">FKW44_024267</name>
    <name evidence="4" type="ORF">FKW44_024517</name>
</gene>
<dbReference type="Proteomes" id="UP000595437">
    <property type="component" value="Chromosome 19"/>
</dbReference>
<evidence type="ECO:0000256" key="3">
    <source>
        <dbReference type="ARBA" id="ARBA00023186"/>
    </source>
</evidence>
<protein>
    <submittedName>
        <fullName evidence="5">Uncharacterized protein</fullName>
    </submittedName>
</protein>
<dbReference type="Proteomes" id="UP000595437">
    <property type="component" value="Chromosome 20"/>
</dbReference>
<dbReference type="EMBL" id="CP045909">
    <property type="protein sequence ID" value="QQP32269.1"/>
    <property type="molecule type" value="Genomic_DNA"/>
</dbReference>
<dbReference type="PANTHER" id="PTHR11353">
    <property type="entry name" value="CHAPERONIN"/>
    <property type="match status" value="1"/>
</dbReference>
<evidence type="ECO:0000313" key="5">
    <source>
        <dbReference type="EMBL" id="QQP33035.1"/>
    </source>
</evidence>
<dbReference type="SUPFAM" id="SSF48592">
    <property type="entry name" value="GroEL equatorial domain-like"/>
    <property type="match status" value="1"/>
</dbReference>
<dbReference type="AlphaFoldDB" id="A0A7T8JTA5"/>
<dbReference type="Gene3D" id="1.10.560.10">
    <property type="entry name" value="GroEL-like equatorial domain"/>
    <property type="match status" value="1"/>
</dbReference>
<dbReference type="GO" id="GO:0140662">
    <property type="term" value="F:ATP-dependent protein folding chaperone"/>
    <property type="evidence" value="ECO:0007669"/>
    <property type="project" value="InterPro"/>
</dbReference>
<evidence type="ECO:0000313" key="6">
    <source>
        <dbReference type="Proteomes" id="UP000595437"/>
    </source>
</evidence>
<dbReference type="InterPro" id="IPR027413">
    <property type="entry name" value="GROEL-like_equatorial_sf"/>
</dbReference>
<name>A0A7T8JTA5_CALRO</name>
<accession>A0A7T8JTA5</accession>
<evidence type="ECO:0000313" key="4">
    <source>
        <dbReference type="EMBL" id="QQP32269.1"/>
    </source>
</evidence>
<dbReference type="InterPro" id="IPR002423">
    <property type="entry name" value="Cpn60/GroEL/TCP-1"/>
</dbReference>
<proteinExistence type="predicted"/>
<keyword evidence="6" id="KW-1185">Reference proteome</keyword>
<evidence type="ECO:0000256" key="2">
    <source>
        <dbReference type="ARBA" id="ARBA00022840"/>
    </source>
</evidence>
<keyword evidence="3" id="KW-0143">Chaperone</keyword>
<evidence type="ECO:0000256" key="1">
    <source>
        <dbReference type="ARBA" id="ARBA00022741"/>
    </source>
</evidence>
<dbReference type="GO" id="GO:0005524">
    <property type="term" value="F:ATP binding"/>
    <property type="evidence" value="ECO:0007669"/>
    <property type="project" value="UniProtKB-KW"/>
</dbReference>
<sequence>MLPYESNIAHKNYIIHHINIYLICSLLTCNRDRLSTKIGAYAETCPGLDQYAINRFSLALQSNSGLRSSEMIAQLLSAHLEGKSSSGVDVDAEKASIVNADEKEIFDLLLTKYWGIKYATNAACTILRVDQMIMAKRAGGPKPRGGGPMDQDDD</sequence>
<dbReference type="InterPro" id="IPR017998">
    <property type="entry name" value="Chaperone_TCP-1"/>
</dbReference>
<dbReference type="Pfam" id="PF00118">
    <property type="entry name" value="Cpn60_TCP1"/>
    <property type="match status" value="1"/>
</dbReference>
<reference evidence="5" key="2">
    <citation type="journal article" name="Sci. Data">
        <title>Chromosome-scale genome assembly of the sea louse Caligus rogercresseyi by SMRT sequencing and Hi-C analysis.</title>
        <authorList>
            <person name="Gallardo-Escarate C."/>
            <person name="Valenzuela-Munoz V."/>
            <person name="Nunez-Acuna G."/>
            <person name="Valenzuela-Miranda D."/>
            <person name="Goncalves A.T."/>
            <person name="Escobar-Sepulveda H."/>
            <person name="Liachko I."/>
            <person name="Nelson B."/>
            <person name="Roberts S."/>
            <person name="Warren W."/>
        </authorList>
    </citation>
    <scope>NUCLEOTIDE SEQUENCE</scope>
    <source>
        <tissue evidence="5">Whole tissue</tissue>
    </source>
</reference>
<dbReference type="EMBL" id="CP045908">
    <property type="protein sequence ID" value="QQP33035.1"/>
    <property type="molecule type" value="Genomic_DNA"/>
</dbReference>
<keyword evidence="1" id="KW-0547">Nucleotide-binding</keyword>
<dbReference type="OrthoDB" id="1748577at2759"/>
<keyword evidence="2" id="KW-0067">ATP-binding</keyword>